<dbReference type="RefSeq" id="WP_237817887.1">
    <property type="nucleotide sequence ID" value="NZ_JAKLTQ010000001.1"/>
</dbReference>
<evidence type="ECO:0000313" key="1">
    <source>
        <dbReference type="EMBL" id="MCG2620802.1"/>
    </source>
</evidence>
<evidence type="ECO:0000313" key="2">
    <source>
        <dbReference type="Proteomes" id="UP001165368"/>
    </source>
</evidence>
<comment type="caution">
    <text evidence="1">The sequence shown here is derived from an EMBL/GenBank/DDBJ whole genome shotgun (WGS) entry which is preliminary data.</text>
</comment>
<organism evidence="1 2">
    <name type="scientific">Arthrobacter hankyongi</name>
    <dbReference type="NCBI Taxonomy" id="2904801"/>
    <lineage>
        <taxon>Bacteria</taxon>
        <taxon>Bacillati</taxon>
        <taxon>Actinomycetota</taxon>
        <taxon>Actinomycetes</taxon>
        <taxon>Micrococcales</taxon>
        <taxon>Micrococcaceae</taxon>
        <taxon>Arthrobacter</taxon>
    </lineage>
</organism>
<sequence>MDPLWQESGWQAVPDGAGQQEAAVRVEDISPSAWAGWWHEGCPGL</sequence>
<dbReference type="Proteomes" id="UP001165368">
    <property type="component" value="Unassembled WGS sequence"/>
</dbReference>
<protein>
    <submittedName>
        <fullName evidence="1">Uncharacterized protein</fullName>
    </submittedName>
</protein>
<name>A0ABS9L276_9MICC</name>
<keyword evidence="2" id="KW-1185">Reference proteome</keyword>
<gene>
    <name evidence="1" type="ORF">LVY72_02615</name>
</gene>
<accession>A0ABS9L276</accession>
<proteinExistence type="predicted"/>
<dbReference type="EMBL" id="JAKLTQ010000001">
    <property type="protein sequence ID" value="MCG2620802.1"/>
    <property type="molecule type" value="Genomic_DNA"/>
</dbReference>
<reference evidence="1" key="1">
    <citation type="submission" date="2022-01" db="EMBL/GenBank/DDBJ databases">
        <authorList>
            <person name="Jo J.-H."/>
            <person name="Im W.-T."/>
        </authorList>
    </citation>
    <scope>NUCLEOTIDE SEQUENCE</scope>
    <source>
        <strain evidence="1">I2-34</strain>
    </source>
</reference>